<feature type="region of interest" description="Disordered" evidence="1">
    <location>
        <begin position="195"/>
        <end position="224"/>
    </location>
</feature>
<dbReference type="EMBL" id="JBBPBM010000145">
    <property type="protein sequence ID" value="KAK8504071.1"/>
    <property type="molecule type" value="Genomic_DNA"/>
</dbReference>
<feature type="region of interest" description="Disordered" evidence="1">
    <location>
        <begin position="139"/>
        <end position="168"/>
    </location>
</feature>
<feature type="region of interest" description="Disordered" evidence="1">
    <location>
        <begin position="71"/>
        <end position="101"/>
    </location>
</feature>
<feature type="compositionally biased region" description="Polar residues" evidence="1">
    <location>
        <begin position="195"/>
        <end position="205"/>
    </location>
</feature>
<evidence type="ECO:0000313" key="2">
    <source>
        <dbReference type="EMBL" id="KAK8504071.1"/>
    </source>
</evidence>
<organism evidence="2 3">
    <name type="scientific">Hibiscus sabdariffa</name>
    <name type="common">roselle</name>
    <dbReference type="NCBI Taxonomy" id="183260"/>
    <lineage>
        <taxon>Eukaryota</taxon>
        <taxon>Viridiplantae</taxon>
        <taxon>Streptophyta</taxon>
        <taxon>Embryophyta</taxon>
        <taxon>Tracheophyta</taxon>
        <taxon>Spermatophyta</taxon>
        <taxon>Magnoliopsida</taxon>
        <taxon>eudicotyledons</taxon>
        <taxon>Gunneridae</taxon>
        <taxon>Pentapetalae</taxon>
        <taxon>rosids</taxon>
        <taxon>malvids</taxon>
        <taxon>Malvales</taxon>
        <taxon>Malvaceae</taxon>
        <taxon>Malvoideae</taxon>
        <taxon>Hibiscus</taxon>
    </lineage>
</organism>
<dbReference type="Proteomes" id="UP001472677">
    <property type="component" value="Unassembled WGS sequence"/>
</dbReference>
<protein>
    <submittedName>
        <fullName evidence="2">Uncharacterized protein</fullName>
    </submittedName>
</protein>
<name>A0ABR2BAY9_9ROSI</name>
<keyword evidence="3" id="KW-1185">Reference proteome</keyword>
<sequence length="224" mass="24366">MGRSGTTLGTNKKVVSEGSRFVVIAEDREEGFDQDAEIMIVKRPAGEEGTKDLDGMLLHHRVENEIITNDSGDFMQPEWHGTRPGRSVSKNDGRQELSKRLDRTIESGVHAGAEGTEGRTIQGAKGRILPASIRGTLQHTGSKAQVGMKNGVKAGQKARNGDPRLKQNTMSNHLAPLLRDLEFAAASNAGRNLNDNIETDGSVSNVDWHPNLVFEQPSTSDMQD</sequence>
<proteinExistence type="predicted"/>
<evidence type="ECO:0000256" key="1">
    <source>
        <dbReference type="SAM" id="MobiDB-lite"/>
    </source>
</evidence>
<evidence type="ECO:0000313" key="3">
    <source>
        <dbReference type="Proteomes" id="UP001472677"/>
    </source>
</evidence>
<comment type="caution">
    <text evidence="2">The sequence shown here is derived from an EMBL/GenBank/DDBJ whole genome shotgun (WGS) entry which is preliminary data.</text>
</comment>
<feature type="compositionally biased region" description="Basic and acidic residues" evidence="1">
    <location>
        <begin position="89"/>
        <end position="101"/>
    </location>
</feature>
<gene>
    <name evidence="2" type="ORF">V6N12_005612</name>
</gene>
<reference evidence="2 3" key="1">
    <citation type="journal article" date="2024" name="G3 (Bethesda)">
        <title>Genome assembly of Hibiscus sabdariffa L. provides insights into metabolisms of medicinal natural products.</title>
        <authorList>
            <person name="Kim T."/>
        </authorList>
    </citation>
    <scope>NUCLEOTIDE SEQUENCE [LARGE SCALE GENOMIC DNA]</scope>
    <source>
        <strain evidence="2">TK-2024</strain>
        <tissue evidence="2">Old leaves</tissue>
    </source>
</reference>
<accession>A0ABR2BAY9</accession>